<evidence type="ECO:0000313" key="11">
    <source>
        <dbReference type="Proteomes" id="UP000463983"/>
    </source>
</evidence>
<dbReference type="InterPro" id="IPR036726">
    <property type="entry name" value="GTP1_OBG_dom_sf"/>
</dbReference>
<feature type="binding site" evidence="7">
    <location>
        <begin position="300"/>
        <end position="303"/>
    </location>
    <ligand>
        <name>GTP</name>
        <dbReference type="ChEBI" id="CHEBI:37565"/>
    </ligand>
</feature>
<dbReference type="AlphaFoldDB" id="A0A857N4T1"/>
<keyword evidence="5 7" id="KW-0460">Magnesium</keyword>
<reference evidence="11" key="1">
    <citation type="journal article" date="2020" name="Microorganisms">
        <title>Complete Genome of a Member of a New Bacterial Lineage in the Microgenomates Group Reveals an Unusual Nucleotide Composition Disparity Between Two Strands of DNA and Limited Metabolic Potential.</title>
        <authorList>
            <person name="Kadnikov V.V."/>
            <person name="Mardanov A.V."/>
            <person name="Beletsky A.V."/>
            <person name="Karnachuk O.V."/>
            <person name="Ravin N.V."/>
        </authorList>
    </citation>
    <scope>NUCLEOTIDE SEQUENCE [LARGE SCALE GENOMIC DNA]</scope>
</reference>
<dbReference type="InterPro" id="IPR031167">
    <property type="entry name" value="G_OBG"/>
</dbReference>
<dbReference type="Pfam" id="PF01926">
    <property type="entry name" value="MMR_HSR1"/>
    <property type="match status" value="1"/>
</dbReference>
<evidence type="ECO:0000256" key="2">
    <source>
        <dbReference type="ARBA" id="ARBA00022490"/>
    </source>
</evidence>
<keyword evidence="4 7" id="KW-0378">Hydrolase</keyword>
<organism evidence="10 11">
    <name type="scientific">Candidatus Chazhemtobacterium aquaticus</name>
    <dbReference type="NCBI Taxonomy" id="2715735"/>
    <lineage>
        <taxon>Bacteria</taxon>
        <taxon>Candidatus Chazhemtobacteraceae</taxon>
        <taxon>Candidatus Chazhemtobacterium</taxon>
    </lineage>
</organism>
<dbReference type="Gene3D" id="3.40.50.300">
    <property type="entry name" value="P-loop containing nucleotide triphosphate hydrolases"/>
    <property type="match status" value="1"/>
</dbReference>
<dbReference type="NCBIfam" id="TIGR02729">
    <property type="entry name" value="Obg_CgtA"/>
    <property type="match status" value="1"/>
</dbReference>
<comment type="cofactor">
    <cofactor evidence="7">
        <name>Mg(2+)</name>
        <dbReference type="ChEBI" id="CHEBI:18420"/>
    </cofactor>
</comment>
<feature type="binding site" evidence="7">
    <location>
        <begin position="227"/>
        <end position="230"/>
    </location>
    <ligand>
        <name>GTP</name>
        <dbReference type="ChEBI" id="CHEBI:37565"/>
    </ligand>
</feature>
<dbReference type="PRINTS" id="PR00326">
    <property type="entry name" value="GTP1OBG"/>
</dbReference>
<name>A0A857N4T1_9BACT</name>
<dbReference type="HAMAP" id="MF_01454">
    <property type="entry name" value="GTPase_Obg"/>
    <property type="match status" value="1"/>
</dbReference>
<dbReference type="KEGG" id="caqa:MICH65_0013"/>
<dbReference type="SUPFAM" id="SSF82051">
    <property type="entry name" value="Obg GTP-binding protein N-terminal domain"/>
    <property type="match status" value="1"/>
</dbReference>
<protein>
    <recommendedName>
        <fullName evidence="7">GTPase Obg</fullName>
        <ecNumber evidence="7">3.6.5.-</ecNumber>
    </recommendedName>
    <alternativeName>
        <fullName evidence="7">GTP-binding protein Obg</fullName>
    </alternativeName>
</protein>
<dbReference type="GO" id="GO:0005525">
    <property type="term" value="F:GTP binding"/>
    <property type="evidence" value="ECO:0007669"/>
    <property type="project" value="UniProtKB-UniRule"/>
</dbReference>
<evidence type="ECO:0000259" key="9">
    <source>
        <dbReference type="PROSITE" id="PS51883"/>
    </source>
</evidence>
<gene>
    <name evidence="7" type="primary">obg</name>
    <name evidence="10" type="ORF">MICH65_0013</name>
</gene>
<comment type="function">
    <text evidence="7">An essential GTPase which binds GTP, GDP and possibly (p)ppGpp with moderate affinity, with high nucleotide exchange rates and a fairly low GTP hydrolysis rate. Plays a role in control of the cell cycle, stress response, ribosome biogenesis and in those bacteria that undergo differentiation, in morphogenesis control.</text>
</comment>
<dbReference type="CDD" id="cd01898">
    <property type="entry name" value="Obg"/>
    <property type="match status" value="1"/>
</dbReference>
<dbReference type="RefSeq" id="WP_161931404.1">
    <property type="nucleotide sequence ID" value="NZ_CP047901.1"/>
</dbReference>
<dbReference type="InterPro" id="IPR014100">
    <property type="entry name" value="GTP-bd_Obg/CgtA"/>
</dbReference>
<feature type="binding site" evidence="7">
    <location>
        <begin position="177"/>
        <end position="184"/>
    </location>
    <ligand>
        <name>GTP</name>
        <dbReference type="ChEBI" id="CHEBI:37565"/>
    </ligand>
</feature>
<dbReference type="NCBIfam" id="NF008955">
    <property type="entry name" value="PRK12297.1"/>
    <property type="match status" value="1"/>
</dbReference>
<dbReference type="GO" id="GO:0000287">
    <property type="term" value="F:magnesium ion binding"/>
    <property type="evidence" value="ECO:0007669"/>
    <property type="project" value="InterPro"/>
</dbReference>
<dbReference type="PIRSF" id="PIRSF002401">
    <property type="entry name" value="GTP_bd_Obg/CgtA"/>
    <property type="match status" value="1"/>
</dbReference>
<dbReference type="Gene3D" id="2.70.210.12">
    <property type="entry name" value="GTP1/OBG domain"/>
    <property type="match status" value="1"/>
</dbReference>
<dbReference type="PANTHER" id="PTHR11702">
    <property type="entry name" value="DEVELOPMENTALLY REGULATED GTP-BINDING PROTEIN-RELATED"/>
    <property type="match status" value="1"/>
</dbReference>
<feature type="binding site" evidence="7">
    <location>
        <begin position="202"/>
        <end position="206"/>
    </location>
    <ligand>
        <name>GTP</name>
        <dbReference type="ChEBI" id="CHEBI:37565"/>
    </ligand>
</feature>
<dbReference type="PROSITE" id="PS51883">
    <property type="entry name" value="OBG"/>
    <property type="match status" value="1"/>
</dbReference>
<dbReference type="InterPro" id="IPR045086">
    <property type="entry name" value="OBG_GTPase"/>
</dbReference>
<dbReference type="NCBIfam" id="NF008956">
    <property type="entry name" value="PRK12299.1"/>
    <property type="match status" value="1"/>
</dbReference>
<dbReference type="InterPro" id="IPR006074">
    <property type="entry name" value="GTP1-OBG_CS"/>
</dbReference>
<evidence type="ECO:0000256" key="3">
    <source>
        <dbReference type="ARBA" id="ARBA00022741"/>
    </source>
</evidence>
<dbReference type="PROSITE" id="PS00905">
    <property type="entry name" value="GTP1_OBG"/>
    <property type="match status" value="1"/>
</dbReference>
<dbReference type="EMBL" id="CP047901">
    <property type="protein sequence ID" value="QHO62994.1"/>
    <property type="molecule type" value="Genomic_DNA"/>
</dbReference>
<sequence length="346" mass="38008">MIDYAKVTIKAGDGGDGSVHFLREKFRPKGGPDGGDGGDGGSVYVEVDANLNTLAEFRYKKKFEADNGGRGMGKKQSGKKGEDLVIRVPVGTVVSGEIKREVEEDGKRVVKVEKKKWDLSEVGERVLLVKGGKGGRGNWHFRSATNQTPYESEKGTKGETLEAQFELKLLAQVGLVGLPNVGKSTLLSVLTKARPKIADYPFTTLEPNLGVMEVGKSKRRETVVIADIPGLIEGASKGKGLGHMFLRHVERTKVLVHVLSGESKGERVFAEVWKNYETVRKEMGEHVKELLEKQELVVLNKTDLMNEKEVEEVVAGFEKKGVRVWPVSAGNLEGVEELKKKLLEMV</sequence>
<evidence type="ECO:0000256" key="4">
    <source>
        <dbReference type="ARBA" id="ARBA00022801"/>
    </source>
</evidence>
<keyword evidence="7" id="KW-0479">Metal-binding</keyword>
<evidence type="ECO:0000256" key="1">
    <source>
        <dbReference type="ARBA" id="ARBA00007699"/>
    </source>
</evidence>
<evidence type="ECO:0000256" key="6">
    <source>
        <dbReference type="ARBA" id="ARBA00023134"/>
    </source>
</evidence>
<dbReference type="Proteomes" id="UP000463983">
    <property type="component" value="Chromosome"/>
</dbReference>
<comment type="subcellular location">
    <subcellularLocation>
        <location evidence="7">Cytoplasm</location>
    </subcellularLocation>
</comment>
<dbReference type="GO" id="GO:0005737">
    <property type="term" value="C:cytoplasm"/>
    <property type="evidence" value="ECO:0007669"/>
    <property type="project" value="UniProtKB-SubCell"/>
</dbReference>
<keyword evidence="3 7" id="KW-0547">Nucleotide-binding</keyword>
<proteinExistence type="inferred from homology"/>
<feature type="domain" description="OBG-type G" evidence="8">
    <location>
        <begin position="171"/>
        <end position="346"/>
    </location>
</feature>
<evidence type="ECO:0000256" key="7">
    <source>
        <dbReference type="HAMAP-Rule" id="MF_01454"/>
    </source>
</evidence>
<dbReference type="EC" id="3.6.5.-" evidence="7"/>
<comment type="similarity">
    <text evidence="1 7">Belongs to the TRAFAC class OBG-HflX-like GTPase superfamily. OBG GTPase family.</text>
</comment>
<feature type="binding site" evidence="7">
    <location>
        <begin position="328"/>
        <end position="330"/>
    </location>
    <ligand>
        <name>GTP</name>
        <dbReference type="ChEBI" id="CHEBI:37565"/>
    </ligand>
</feature>
<dbReference type="Pfam" id="PF01018">
    <property type="entry name" value="GTP1_OBG"/>
    <property type="match status" value="1"/>
</dbReference>
<comment type="subunit">
    <text evidence="7">Monomer.</text>
</comment>
<accession>A0A857N4T1</accession>
<dbReference type="GO" id="GO:0042254">
    <property type="term" value="P:ribosome biogenesis"/>
    <property type="evidence" value="ECO:0007669"/>
    <property type="project" value="UniProtKB-UniRule"/>
</dbReference>
<dbReference type="SUPFAM" id="SSF52540">
    <property type="entry name" value="P-loop containing nucleoside triphosphate hydrolases"/>
    <property type="match status" value="1"/>
</dbReference>
<feature type="binding site" evidence="7">
    <location>
        <position position="184"/>
    </location>
    <ligand>
        <name>Mg(2+)</name>
        <dbReference type="ChEBI" id="CHEBI:18420"/>
    </ligand>
</feature>
<evidence type="ECO:0000259" key="8">
    <source>
        <dbReference type="PROSITE" id="PS51710"/>
    </source>
</evidence>
<dbReference type="GO" id="GO:0003924">
    <property type="term" value="F:GTPase activity"/>
    <property type="evidence" value="ECO:0007669"/>
    <property type="project" value="UniProtKB-UniRule"/>
</dbReference>
<keyword evidence="2 7" id="KW-0963">Cytoplasm</keyword>
<dbReference type="FunFam" id="2.70.210.12:FF:000001">
    <property type="entry name" value="GTPase Obg"/>
    <property type="match status" value="1"/>
</dbReference>
<dbReference type="InterPro" id="IPR006073">
    <property type="entry name" value="GTP-bd"/>
</dbReference>
<dbReference type="PANTHER" id="PTHR11702:SF31">
    <property type="entry name" value="MITOCHONDRIAL RIBOSOME-ASSOCIATED GTPASE 2"/>
    <property type="match status" value="1"/>
</dbReference>
<dbReference type="InterPro" id="IPR006169">
    <property type="entry name" value="GTP1_OBG_dom"/>
</dbReference>
<dbReference type="InterPro" id="IPR027417">
    <property type="entry name" value="P-loop_NTPase"/>
</dbReference>
<feature type="binding site" evidence="7">
    <location>
        <position position="204"/>
    </location>
    <ligand>
        <name>Mg(2+)</name>
        <dbReference type="ChEBI" id="CHEBI:18420"/>
    </ligand>
</feature>
<feature type="domain" description="Obg" evidence="9">
    <location>
        <begin position="1"/>
        <end position="170"/>
    </location>
</feature>
<evidence type="ECO:0000313" key="10">
    <source>
        <dbReference type="EMBL" id="QHO62994.1"/>
    </source>
</evidence>
<evidence type="ECO:0000256" key="5">
    <source>
        <dbReference type="ARBA" id="ARBA00022842"/>
    </source>
</evidence>
<keyword evidence="6 7" id="KW-0342">GTP-binding</keyword>
<keyword evidence="11" id="KW-1185">Reference proteome</keyword>
<dbReference type="PROSITE" id="PS51710">
    <property type="entry name" value="G_OBG"/>
    <property type="match status" value="1"/>
</dbReference>